<dbReference type="InterPro" id="IPR049249">
    <property type="entry name" value="DUF6882"/>
</dbReference>
<sequence>MMVHPHANDEIALAFHRLSEQAMQHYVSCQQQFSQQIAAYSEWHIDDDSGRLQLSDEYLTAQSYPLTAIATYIPAVQDFAWAWANDAFAAPISEAAPRLRELASHTQYQIFNTPSFVATPAELDTLCALALWHLQGSAVFKVKDAELWVCYVVH</sequence>
<accession>A0ABY4E5V1</accession>
<organism evidence="1 2">
    <name type="scientific">Vitreoscilla massiliensis</name>
    <dbReference type="NCBI Taxonomy" id="1689272"/>
    <lineage>
        <taxon>Bacteria</taxon>
        <taxon>Pseudomonadati</taxon>
        <taxon>Pseudomonadota</taxon>
        <taxon>Betaproteobacteria</taxon>
        <taxon>Neisseriales</taxon>
        <taxon>Neisseriaceae</taxon>
        <taxon>Vitreoscilla</taxon>
    </lineage>
</organism>
<dbReference type="Proteomes" id="UP000832011">
    <property type="component" value="Chromosome"/>
</dbReference>
<protein>
    <submittedName>
        <fullName evidence="1">Uncharacterized protein</fullName>
    </submittedName>
</protein>
<evidence type="ECO:0000313" key="1">
    <source>
        <dbReference type="EMBL" id="UOO91163.1"/>
    </source>
</evidence>
<evidence type="ECO:0000313" key="2">
    <source>
        <dbReference type="Proteomes" id="UP000832011"/>
    </source>
</evidence>
<dbReference type="RefSeq" id="WP_058304738.1">
    <property type="nucleotide sequence ID" value="NZ_CABKVG010000004.1"/>
</dbReference>
<name>A0ABY4E5V1_9NEIS</name>
<dbReference type="Pfam" id="PF21813">
    <property type="entry name" value="DUF6882"/>
    <property type="match status" value="1"/>
</dbReference>
<gene>
    <name evidence="1" type="ORF">LVJ82_09455</name>
</gene>
<keyword evidence="2" id="KW-1185">Reference proteome</keyword>
<reference evidence="1 2" key="1">
    <citation type="journal article" date="2022" name="Res Sq">
        <title>Evolution of multicellular longitudinally dividing oral cavity symbionts (Neisseriaceae).</title>
        <authorList>
            <person name="Nyongesa S."/>
            <person name="Weber P."/>
            <person name="Bernet E."/>
            <person name="Pullido F."/>
            <person name="Nieckarz M."/>
            <person name="Delaby M."/>
            <person name="Nieves C."/>
            <person name="Viehboeck T."/>
            <person name="Krause N."/>
            <person name="Rivera-Millot A."/>
            <person name="Nakamura A."/>
            <person name="Vischer N."/>
            <person name="VanNieuwenhze M."/>
            <person name="Brun Y."/>
            <person name="Cava F."/>
            <person name="Bulgheresi S."/>
            <person name="Veyrier F."/>
        </authorList>
    </citation>
    <scope>NUCLEOTIDE SEQUENCE [LARGE SCALE GENOMIC DNA]</scope>
    <source>
        <strain evidence="1 2">SN4</strain>
    </source>
</reference>
<dbReference type="EMBL" id="CP091511">
    <property type="protein sequence ID" value="UOO91163.1"/>
    <property type="molecule type" value="Genomic_DNA"/>
</dbReference>
<proteinExistence type="predicted"/>